<evidence type="ECO:0000256" key="4">
    <source>
        <dbReference type="ARBA" id="ARBA00022741"/>
    </source>
</evidence>
<evidence type="ECO:0000259" key="11">
    <source>
        <dbReference type="Pfam" id="PF00370"/>
    </source>
</evidence>
<dbReference type="UniPathway" id="UPA00618">
    <property type="reaction ID" value="UER00672"/>
</dbReference>
<evidence type="ECO:0000256" key="9">
    <source>
        <dbReference type="HAMAP-Rule" id="MF_00186"/>
    </source>
</evidence>
<evidence type="ECO:0000256" key="8">
    <source>
        <dbReference type="ARBA" id="ARBA00052101"/>
    </source>
</evidence>
<feature type="domain" description="Carbohydrate kinase FGGY N-terminal" evidence="11">
    <location>
        <begin position="7"/>
        <end position="253"/>
    </location>
</feature>
<feature type="binding site" evidence="9">
    <location>
        <position position="15"/>
    </location>
    <ligand>
        <name>ATP</name>
        <dbReference type="ChEBI" id="CHEBI:30616"/>
    </ligand>
</feature>
<comment type="activity regulation">
    <text evidence="9">Inhibited by fructose 1,6-bisphosphate (FBP).</text>
</comment>
<dbReference type="GO" id="GO:0004370">
    <property type="term" value="F:glycerol kinase activity"/>
    <property type="evidence" value="ECO:0007669"/>
    <property type="project" value="UniProtKB-UniRule"/>
</dbReference>
<dbReference type="GO" id="GO:0005524">
    <property type="term" value="F:ATP binding"/>
    <property type="evidence" value="ECO:0007669"/>
    <property type="project" value="UniProtKB-UniRule"/>
</dbReference>
<keyword evidence="7 9" id="KW-0067">ATP-binding</keyword>
<feature type="binding site" evidence="9">
    <location>
        <position position="86"/>
    </location>
    <ligand>
        <name>glycerol</name>
        <dbReference type="ChEBI" id="CHEBI:17754"/>
    </ligand>
</feature>
<dbReference type="SUPFAM" id="SSF53067">
    <property type="entry name" value="Actin-like ATPase domain"/>
    <property type="match status" value="2"/>
</dbReference>
<keyword evidence="6 9" id="KW-0319">Glycerol metabolism</keyword>
<name>A0A1H9A2E6_9SPIR</name>
<feature type="domain" description="Carbohydrate kinase FGGY C-terminal" evidence="12">
    <location>
        <begin position="263"/>
        <end position="450"/>
    </location>
</feature>
<dbReference type="PANTHER" id="PTHR10196:SF69">
    <property type="entry name" value="GLYCEROL KINASE"/>
    <property type="match status" value="1"/>
</dbReference>
<dbReference type="Proteomes" id="UP000182360">
    <property type="component" value="Unassembled WGS sequence"/>
</dbReference>
<comment type="similarity">
    <text evidence="2 9 10">Belongs to the FGGY kinase family.</text>
</comment>
<feature type="binding site" evidence="9">
    <location>
        <position position="85"/>
    </location>
    <ligand>
        <name>glycerol</name>
        <dbReference type="ChEBI" id="CHEBI:17754"/>
    </ligand>
</feature>
<evidence type="ECO:0000256" key="5">
    <source>
        <dbReference type="ARBA" id="ARBA00022777"/>
    </source>
</evidence>
<dbReference type="HAMAP" id="MF_00186">
    <property type="entry name" value="Glycerol_kin"/>
    <property type="match status" value="1"/>
</dbReference>
<dbReference type="PANTHER" id="PTHR10196">
    <property type="entry name" value="SUGAR KINASE"/>
    <property type="match status" value="1"/>
</dbReference>
<keyword evidence="5 9" id="KW-0418">Kinase</keyword>
<feature type="binding site" evidence="9">
    <location>
        <position position="17"/>
    </location>
    <ligand>
        <name>ATP</name>
        <dbReference type="ChEBI" id="CHEBI:30616"/>
    </ligand>
</feature>
<keyword evidence="4 9" id="KW-0547">Nucleotide-binding</keyword>
<evidence type="ECO:0000256" key="10">
    <source>
        <dbReference type="RuleBase" id="RU003733"/>
    </source>
</evidence>
<proteinExistence type="inferred from homology"/>
<feature type="binding site" evidence="9">
    <location>
        <position position="411"/>
    </location>
    <ligand>
        <name>ADP</name>
        <dbReference type="ChEBI" id="CHEBI:456216"/>
    </ligand>
</feature>
<feature type="binding site" evidence="9">
    <location>
        <position position="16"/>
    </location>
    <ligand>
        <name>ATP</name>
        <dbReference type="ChEBI" id="CHEBI:30616"/>
    </ligand>
</feature>
<feature type="binding site" evidence="9">
    <location>
        <position position="19"/>
    </location>
    <ligand>
        <name>ADP</name>
        <dbReference type="ChEBI" id="CHEBI:456216"/>
    </ligand>
</feature>
<feature type="binding site" evidence="9">
    <location>
        <position position="86"/>
    </location>
    <ligand>
        <name>sn-glycerol 3-phosphate</name>
        <dbReference type="ChEBI" id="CHEBI:57597"/>
    </ligand>
</feature>
<feature type="binding site" evidence="9">
    <location>
        <position position="137"/>
    </location>
    <ligand>
        <name>sn-glycerol 3-phosphate</name>
        <dbReference type="ChEBI" id="CHEBI:57597"/>
    </ligand>
</feature>
<dbReference type="Gene3D" id="3.30.420.40">
    <property type="match status" value="2"/>
</dbReference>
<dbReference type="EC" id="2.7.1.30" evidence="9"/>
<dbReference type="EMBL" id="FOFU01000001">
    <property type="protein sequence ID" value="SEP70824.1"/>
    <property type="molecule type" value="Genomic_DNA"/>
</dbReference>
<reference evidence="13 14" key="1">
    <citation type="submission" date="2016-10" db="EMBL/GenBank/DDBJ databases">
        <authorList>
            <person name="de Groot N.N."/>
        </authorList>
    </citation>
    <scope>NUCLEOTIDE SEQUENCE [LARGE SCALE GENOMIC DNA]</scope>
    <source>
        <strain evidence="13 14">B25</strain>
    </source>
</reference>
<evidence type="ECO:0000313" key="13">
    <source>
        <dbReference type="EMBL" id="SEP70824.1"/>
    </source>
</evidence>
<dbReference type="GO" id="GO:0006072">
    <property type="term" value="P:glycerol-3-phosphate metabolic process"/>
    <property type="evidence" value="ECO:0007669"/>
    <property type="project" value="InterPro"/>
</dbReference>
<protein>
    <recommendedName>
        <fullName evidence="9">Glycerol kinase</fullName>
        <ecNumber evidence="9">2.7.1.30</ecNumber>
    </recommendedName>
    <alternativeName>
        <fullName evidence="9">ATP:glycerol 3-phosphotransferase</fullName>
    </alternativeName>
    <alternativeName>
        <fullName evidence="9">Glycerokinase</fullName>
        <shortName evidence="9">GK</shortName>
    </alternativeName>
</protein>
<organism evidence="13 14">
    <name type="scientific">Treponema bryantii</name>
    <dbReference type="NCBI Taxonomy" id="163"/>
    <lineage>
        <taxon>Bacteria</taxon>
        <taxon>Pseudomonadati</taxon>
        <taxon>Spirochaetota</taxon>
        <taxon>Spirochaetia</taxon>
        <taxon>Spirochaetales</taxon>
        <taxon>Treponemataceae</taxon>
        <taxon>Treponema</taxon>
    </lineage>
</organism>
<evidence type="ECO:0000256" key="1">
    <source>
        <dbReference type="ARBA" id="ARBA00005190"/>
    </source>
</evidence>
<evidence type="ECO:0000259" key="12">
    <source>
        <dbReference type="Pfam" id="PF02782"/>
    </source>
</evidence>
<dbReference type="NCBIfam" id="TIGR01311">
    <property type="entry name" value="glycerol_kin"/>
    <property type="match status" value="1"/>
</dbReference>
<dbReference type="InterPro" id="IPR018484">
    <property type="entry name" value="FGGY_N"/>
</dbReference>
<dbReference type="STRING" id="163.SAMN04487775_10817"/>
<dbReference type="GO" id="GO:0005829">
    <property type="term" value="C:cytosol"/>
    <property type="evidence" value="ECO:0007669"/>
    <property type="project" value="TreeGrafter"/>
</dbReference>
<feature type="binding site" evidence="9">
    <location>
        <position position="268"/>
    </location>
    <ligand>
        <name>ADP</name>
        <dbReference type="ChEBI" id="CHEBI:456216"/>
    </ligand>
</feature>
<feature type="binding site" evidence="9">
    <location>
        <position position="247"/>
    </location>
    <ligand>
        <name>glycerol</name>
        <dbReference type="ChEBI" id="CHEBI:17754"/>
    </ligand>
</feature>
<feature type="binding site" evidence="9">
    <location>
        <position position="137"/>
    </location>
    <ligand>
        <name>glycerol</name>
        <dbReference type="ChEBI" id="CHEBI:17754"/>
    </ligand>
</feature>
<feature type="binding site" evidence="9">
    <location>
        <position position="310"/>
    </location>
    <ligand>
        <name>ADP</name>
        <dbReference type="ChEBI" id="CHEBI:456216"/>
    </ligand>
</feature>
<dbReference type="PROSITE" id="PS00445">
    <property type="entry name" value="FGGY_KINASES_2"/>
    <property type="match status" value="1"/>
</dbReference>
<feature type="binding site" evidence="9">
    <location>
        <position position="310"/>
    </location>
    <ligand>
        <name>ATP</name>
        <dbReference type="ChEBI" id="CHEBI:30616"/>
    </ligand>
</feature>
<dbReference type="CDD" id="cd07786">
    <property type="entry name" value="FGGY_EcGK_like"/>
    <property type="match status" value="1"/>
</dbReference>
<evidence type="ECO:0000256" key="7">
    <source>
        <dbReference type="ARBA" id="ARBA00022840"/>
    </source>
</evidence>
<feature type="binding site" evidence="9">
    <location>
        <position position="85"/>
    </location>
    <ligand>
        <name>sn-glycerol 3-phosphate</name>
        <dbReference type="ChEBI" id="CHEBI:57597"/>
    </ligand>
</feature>
<dbReference type="InterPro" id="IPR043129">
    <property type="entry name" value="ATPase_NBD"/>
</dbReference>
<dbReference type="InterPro" id="IPR005999">
    <property type="entry name" value="Glycerol_kin"/>
</dbReference>
<evidence type="ECO:0000256" key="2">
    <source>
        <dbReference type="ARBA" id="ARBA00009156"/>
    </source>
</evidence>
<comment type="catalytic activity">
    <reaction evidence="8 9">
        <text>glycerol + ATP = sn-glycerol 3-phosphate + ADP + H(+)</text>
        <dbReference type="Rhea" id="RHEA:21644"/>
        <dbReference type="ChEBI" id="CHEBI:15378"/>
        <dbReference type="ChEBI" id="CHEBI:17754"/>
        <dbReference type="ChEBI" id="CHEBI:30616"/>
        <dbReference type="ChEBI" id="CHEBI:57597"/>
        <dbReference type="ChEBI" id="CHEBI:456216"/>
        <dbReference type="EC" id="2.7.1.30"/>
    </reaction>
</comment>
<comment type="function">
    <text evidence="9">Key enzyme in the regulation of glycerol uptake and metabolism. Catalyzes the phosphorylation of glycerol to yield sn-glycerol 3-phosphate.</text>
</comment>
<keyword evidence="3 9" id="KW-0808">Transferase</keyword>
<comment type="pathway">
    <text evidence="1 9">Polyol metabolism; glycerol degradation via glycerol kinase pathway; sn-glycerol 3-phosphate from glycerol: step 1/1.</text>
</comment>
<dbReference type="InterPro" id="IPR000577">
    <property type="entry name" value="Carb_kinase_FGGY"/>
</dbReference>
<dbReference type="NCBIfam" id="NF000756">
    <property type="entry name" value="PRK00047.1"/>
    <property type="match status" value="1"/>
</dbReference>
<feature type="binding site" evidence="9">
    <location>
        <position position="15"/>
    </location>
    <ligand>
        <name>ADP</name>
        <dbReference type="ChEBI" id="CHEBI:456216"/>
    </ligand>
</feature>
<dbReference type="AlphaFoldDB" id="A0A1H9A2E6"/>
<accession>A0A1H9A2E6</accession>
<feature type="binding site" evidence="9">
    <location>
        <position position="15"/>
    </location>
    <ligand>
        <name>sn-glycerol 3-phosphate</name>
        <dbReference type="ChEBI" id="CHEBI:57597"/>
    </ligand>
</feature>
<dbReference type="GO" id="GO:0019563">
    <property type="term" value="P:glycerol catabolic process"/>
    <property type="evidence" value="ECO:0007669"/>
    <property type="project" value="UniProtKB-UniRule"/>
</dbReference>
<dbReference type="FunFam" id="3.30.420.40:FF:000008">
    <property type="entry name" value="Glycerol kinase"/>
    <property type="match status" value="1"/>
</dbReference>
<sequence length="499" mass="55419">MENKKKYVISLDEGTTSCRAVVYDKNGSPLGSKQREFNQIYPHPGWVEHDAEEIFKCQLKVLQSLLIEKEIRHDEIAAIGITNQRETVVIWDKKTGKPVYNAVVWQCRRTADYCEKLIADGWSDKIREKTGLLIDAYFSGTKIKWILDNVPGVRERAEKGELLAGTIDTWLIWKLSGGRAHVTDYTNACRTMLFNIYKLEWDKELLDLLGIPAGLLPEVRDSSCVYCNTDPEVCGFEVPLASAVGDQQAALFGQGCFKKGDAKNTYGTGCFMLMNTGDKPVHSKELLTTIALGMNGKIEYALEGSVFIGGAVIKWLRDELELISSAPEIDRLAESVPDSNGCYLVPAFVGLGTPYWDMYARGTIVGLTRGVKKAHICRAALEGIAYEVRDVLDTMVADSGTPINTLNVDGGACVSNVMMQFQADILNTKVCRPANVETTALGAAYLAGLATGFWESRDEILAHHKIDRVFEPVMDDGQRQKLYAGWKKAVERAEHWEDV</sequence>
<evidence type="ECO:0000313" key="14">
    <source>
        <dbReference type="Proteomes" id="UP000182360"/>
    </source>
</evidence>
<feature type="binding site" evidence="9">
    <location>
        <position position="411"/>
    </location>
    <ligand>
        <name>ATP</name>
        <dbReference type="ChEBI" id="CHEBI:30616"/>
    </ligand>
</feature>
<dbReference type="eggNOG" id="COG0554">
    <property type="taxonomic scope" value="Bacteria"/>
</dbReference>
<dbReference type="InterPro" id="IPR018485">
    <property type="entry name" value="FGGY_C"/>
</dbReference>
<evidence type="ECO:0000256" key="6">
    <source>
        <dbReference type="ARBA" id="ARBA00022798"/>
    </source>
</evidence>
<keyword evidence="14" id="KW-1185">Reference proteome</keyword>
<dbReference type="FunFam" id="3.30.420.40:FF:000007">
    <property type="entry name" value="Glycerol kinase"/>
    <property type="match status" value="1"/>
</dbReference>
<gene>
    <name evidence="9" type="primary">glpK</name>
    <name evidence="13" type="ORF">SAMN04487977_101180</name>
</gene>
<evidence type="ECO:0000256" key="3">
    <source>
        <dbReference type="ARBA" id="ARBA00022679"/>
    </source>
</evidence>
<dbReference type="PIRSF" id="PIRSF000538">
    <property type="entry name" value="GlpK"/>
    <property type="match status" value="1"/>
</dbReference>
<dbReference type="RefSeq" id="WP_074640029.1">
    <property type="nucleotide sequence ID" value="NZ_FOFU01000001.1"/>
</dbReference>
<comment type="caution">
    <text evidence="9">Lacks conserved residue(s) required for the propagation of feature annotation.</text>
</comment>
<dbReference type="OrthoDB" id="9805576at2"/>
<feature type="binding site" evidence="9">
    <location>
        <position position="268"/>
    </location>
    <ligand>
        <name>ATP</name>
        <dbReference type="ChEBI" id="CHEBI:30616"/>
    </ligand>
</feature>
<dbReference type="Pfam" id="PF00370">
    <property type="entry name" value="FGGY_N"/>
    <property type="match status" value="1"/>
</dbReference>
<feature type="binding site" evidence="9">
    <location>
        <position position="246"/>
    </location>
    <ligand>
        <name>glycerol</name>
        <dbReference type="ChEBI" id="CHEBI:17754"/>
    </ligand>
</feature>
<dbReference type="PROSITE" id="PS00933">
    <property type="entry name" value="FGGY_KINASES_1"/>
    <property type="match status" value="1"/>
</dbReference>
<dbReference type="Pfam" id="PF02782">
    <property type="entry name" value="FGGY_C"/>
    <property type="match status" value="1"/>
</dbReference>
<dbReference type="InterPro" id="IPR018483">
    <property type="entry name" value="Carb_kinase_FGGY_CS"/>
</dbReference>
<feature type="binding site" evidence="9">
    <location>
        <position position="246"/>
    </location>
    <ligand>
        <name>sn-glycerol 3-phosphate</name>
        <dbReference type="ChEBI" id="CHEBI:57597"/>
    </ligand>
</feature>